<reference evidence="1" key="1">
    <citation type="submission" date="2025-08" db="UniProtKB">
        <authorList>
            <consortium name="RefSeq"/>
        </authorList>
    </citation>
    <scope>IDENTIFICATION</scope>
    <source>
        <tissue evidence="1">Muscle</tissue>
    </source>
</reference>
<accession>A0A9R0BAH4</accession>
<organism evidence="1">
    <name type="scientific">Cyprinus carpio</name>
    <name type="common">Common carp</name>
    <dbReference type="NCBI Taxonomy" id="7962"/>
    <lineage>
        <taxon>Eukaryota</taxon>
        <taxon>Metazoa</taxon>
        <taxon>Chordata</taxon>
        <taxon>Craniata</taxon>
        <taxon>Vertebrata</taxon>
        <taxon>Euteleostomi</taxon>
        <taxon>Actinopterygii</taxon>
        <taxon>Neopterygii</taxon>
        <taxon>Teleostei</taxon>
        <taxon>Ostariophysi</taxon>
        <taxon>Cypriniformes</taxon>
        <taxon>Cyprinidae</taxon>
        <taxon>Cyprininae</taxon>
        <taxon>Cyprinus</taxon>
    </lineage>
</organism>
<dbReference type="GO" id="GO:0019894">
    <property type="term" value="F:kinesin binding"/>
    <property type="evidence" value="ECO:0007669"/>
    <property type="project" value="InterPro"/>
</dbReference>
<sequence>MVFHQATRDVIIKDTQAPAYLINLMHDKNMEIRQEYDEEWGKKIQSEKFAGITHSGWRWWKADRWRKLSPTCTEKTRTPGAARSLLQH</sequence>
<dbReference type="GO" id="GO:0005930">
    <property type="term" value="C:axoneme"/>
    <property type="evidence" value="ECO:0007669"/>
    <property type="project" value="TreeGrafter"/>
</dbReference>
<dbReference type="GO" id="GO:0016939">
    <property type="term" value="C:kinesin II complex"/>
    <property type="evidence" value="ECO:0007669"/>
    <property type="project" value="TreeGrafter"/>
</dbReference>
<name>A0A9R0BAH4_CYPCA</name>
<dbReference type="PANTHER" id="PTHR15605:SF2">
    <property type="entry name" value="KINESIN-ASSOCIATED PROTEIN 3"/>
    <property type="match status" value="1"/>
</dbReference>
<dbReference type="KEGG" id="ccar:122134275"/>
<dbReference type="GeneID" id="122134275"/>
<dbReference type="RefSeq" id="XP_042628013.1">
    <property type="nucleotide sequence ID" value="XM_042772079.1"/>
</dbReference>
<dbReference type="GO" id="GO:0044782">
    <property type="term" value="P:cilium organization"/>
    <property type="evidence" value="ECO:0007669"/>
    <property type="project" value="TreeGrafter"/>
</dbReference>
<dbReference type="Pfam" id="PF05804">
    <property type="entry name" value="KAP"/>
    <property type="match status" value="1"/>
</dbReference>
<dbReference type="Proteomes" id="UP001155660">
    <property type="component" value="Chromosome A2"/>
</dbReference>
<dbReference type="AlphaFoldDB" id="A0A9R0BAH4"/>
<dbReference type="GO" id="GO:0007018">
    <property type="term" value="P:microtubule-based movement"/>
    <property type="evidence" value="ECO:0007669"/>
    <property type="project" value="TreeGrafter"/>
</dbReference>
<dbReference type="InterPro" id="IPR008658">
    <property type="entry name" value="KAP3"/>
</dbReference>
<dbReference type="OrthoDB" id="10265679at2759"/>
<gene>
    <name evidence="1" type="primary">LOC122134275</name>
</gene>
<evidence type="ECO:0000313" key="1">
    <source>
        <dbReference type="RefSeq" id="XP_042628013.1"/>
    </source>
</evidence>
<dbReference type="PANTHER" id="PTHR15605">
    <property type="entry name" value="KINESIN-ASSOCIATED PROTEINS"/>
    <property type="match status" value="1"/>
</dbReference>
<dbReference type="GO" id="GO:0035869">
    <property type="term" value="C:ciliary transition zone"/>
    <property type="evidence" value="ECO:0007669"/>
    <property type="project" value="TreeGrafter"/>
</dbReference>
<proteinExistence type="predicted"/>
<protein>
    <submittedName>
        <fullName evidence="1">Kinesin-associated protein 3-like</fullName>
    </submittedName>
</protein>